<dbReference type="Pfam" id="PF04480">
    <property type="entry name" value="DUF559"/>
    <property type="match status" value="1"/>
</dbReference>
<organism evidence="3 4">
    <name type="scientific">Pseudoclavibacter albus</name>
    <dbReference type="NCBI Taxonomy" id="272241"/>
    <lineage>
        <taxon>Bacteria</taxon>
        <taxon>Bacillati</taxon>
        <taxon>Actinomycetota</taxon>
        <taxon>Actinomycetes</taxon>
        <taxon>Micrococcales</taxon>
        <taxon>Microbacteriaceae</taxon>
        <taxon>Pseudoclavibacter</taxon>
    </lineage>
</organism>
<feature type="domain" description="AbiEi antitoxin N-terminal" evidence="2">
    <location>
        <begin position="17"/>
        <end position="54"/>
    </location>
</feature>
<keyword evidence="4" id="KW-1185">Reference proteome</keyword>
<sequence length="287" mass="32454">MTTPHDWLARRGGYLGQIFTREELREAGMNWRDIAAALSRGDLKRLKRGIYASPDTHPALAAAASTGSRLACATALAAYGVWTRDDRCLHLQCKRRRAGQISHWAQLPFPDEAEEYGVGLRNALWQAVQCLPFVDAVAACDSALHSGRLSLSEWEELVVALPEKYHRILEWVDPRAESGLESAMRCVLRRDGIDMLPQQWLGAGTRVDGLVGAIVVEADGREFHLDVARDYEREFRLARLGHATLRFTYEMLWERAEEVAQAVRAVLERCDPGWLARNCQGWRAYPW</sequence>
<dbReference type="Pfam" id="PF13338">
    <property type="entry name" value="AbiEi_4"/>
    <property type="match status" value="1"/>
</dbReference>
<evidence type="ECO:0000313" key="3">
    <source>
        <dbReference type="EMBL" id="MCT2041829.1"/>
    </source>
</evidence>
<evidence type="ECO:0000259" key="2">
    <source>
        <dbReference type="Pfam" id="PF13338"/>
    </source>
</evidence>
<dbReference type="InterPro" id="IPR025159">
    <property type="entry name" value="AbiEi_N"/>
</dbReference>
<evidence type="ECO:0000259" key="1">
    <source>
        <dbReference type="Pfam" id="PF04480"/>
    </source>
</evidence>
<feature type="domain" description="DUF559" evidence="1">
    <location>
        <begin position="214"/>
        <end position="267"/>
    </location>
</feature>
<evidence type="ECO:0000313" key="4">
    <source>
        <dbReference type="Proteomes" id="UP001525379"/>
    </source>
</evidence>
<dbReference type="Proteomes" id="UP001525379">
    <property type="component" value="Unassembled WGS sequence"/>
</dbReference>
<name>A0ABT2HU40_9MICO</name>
<comment type="caution">
    <text evidence="3">The sequence shown here is derived from an EMBL/GenBank/DDBJ whole genome shotgun (WGS) entry which is preliminary data.</text>
</comment>
<dbReference type="InterPro" id="IPR007569">
    <property type="entry name" value="DUF559"/>
</dbReference>
<gene>
    <name evidence="3" type="ORF">M3D15_00500</name>
</gene>
<reference evidence="3 4" key="1">
    <citation type="submission" date="2022-04" db="EMBL/GenBank/DDBJ databases">
        <title>Human microbiome associated bacterial genomes.</title>
        <authorList>
            <person name="Sandstrom S."/>
            <person name="Salamzade R."/>
            <person name="Kalan L.R."/>
        </authorList>
    </citation>
    <scope>NUCLEOTIDE SEQUENCE [LARGE SCALE GENOMIC DNA]</scope>
    <source>
        <strain evidence="4">p3-SID1799</strain>
    </source>
</reference>
<proteinExistence type="predicted"/>
<dbReference type="EMBL" id="JALXSQ010000001">
    <property type="protein sequence ID" value="MCT2041829.1"/>
    <property type="molecule type" value="Genomic_DNA"/>
</dbReference>
<dbReference type="RefSeq" id="WP_260103598.1">
    <property type="nucleotide sequence ID" value="NZ_JALXSQ010000001.1"/>
</dbReference>
<protein>
    <submittedName>
        <fullName evidence="3">Type IV toxin-antitoxin system AbiEi family antitoxin domain-containing protein</fullName>
    </submittedName>
</protein>
<accession>A0ABT2HU40</accession>